<sequence>MTTKEIFYKSGQKKVNGSVKVLETGAKDGLKHTWAGYVNYVHDAIFTWKFDWEDLKNQGVDRLVGHLIVHSVDDRWSPHRVDIDCSDTNKSISTTIGTGYSSHNATFEYNLTAHFVQLPPPEKNIAFEEMFAASDKTDVVLVVEGEKLNVNKSFLSIHSDYFSALFSANFKEGQMKEIEIKEISYNDFALLLSIFHPNPQFPNDQNVEKLLETARRFQVPSVTAIVEHHLLKISKIRYEKMLWLADEYVMPKLLAKCISQMNSLQKAKNWKKSSEYNKLSDKTKLLIFERLLEAV</sequence>
<reference evidence="3" key="1">
    <citation type="submission" date="2017-10" db="EMBL/GenBank/DDBJ databases">
        <title>Rapid genome shrinkage in a self-fertile nematode reveals novel sperm competition proteins.</title>
        <authorList>
            <person name="Yin D."/>
            <person name="Schwarz E.M."/>
            <person name="Thomas C.G."/>
            <person name="Felde R.L."/>
            <person name="Korf I.F."/>
            <person name="Cutter A.D."/>
            <person name="Schartner C.M."/>
            <person name="Ralston E.J."/>
            <person name="Meyer B.J."/>
            <person name="Haag E.S."/>
        </authorList>
    </citation>
    <scope>NUCLEOTIDE SEQUENCE [LARGE SCALE GENOMIC DNA]</scope>
    <source>
        <strain evidence="3">JU1422</strain>
    </source>
</reference>
<evidence type="ECO:0000259" key="1">
    <source>
        <dbReference type="PROSITE" id="PS50097"/>
    </source>
</evidence>
<dbReference type="InterPro" id="IPR011333">
    <property type="entry name" value="SKP1/BTB/POZ_sf"/>
</dbReference>
<protein>
    <recommendedName>
        <fullName evidence="1">BTB domain-containing protein</fullName>
    </recommendedName>
</protein>
<dbReference type="OrthoDB" id="437903at2759"/>
<dbReference type="Proteomes" id="UP000230233">
    <property type="component" value="Chromosome II"/>
</dbReference>
<dbReference type="STRING" id="1611254.A0A2G5V728"/>
<dbReference type="SUPFAM" id="SSF54695">
    <property type="entry name" value="POZ domain"/>
    <property type="match status" value="1"/>
</dbReference>
<comment type="caution">
    <text evidence="2">The sequence shown here is derived from an EMBL/GenBank/DDBJ whole genome shotgun (WGS) entry which is preliminary data.</text>
</comment>
<feature type="domain" description="BTB" evidence="1">
    <location>
        <begin position="137"/>
        <end position="196"/>
    </location>
</feature>
<name>A0A2G5V728_9PELO</name>
<keyword evidence="3" id="KW-1185">Reference proteome</keyword>
<dbReference type="PANTHER" id="PTHR22744">
    <property type="entry name" value="HELIX LOOP HELIX PROTEIN 21-RELATED"/>
    <property type="match status" value="1"/>
</dbReference>
<dbReference type="PANTHER" id="PTHR22744:SF14">
    <property type="entry name" value="BTB DOMAIN-CONTAINING PROTEIN-RELATED"/>
    <property type="match status" value="1"/>
</dbReference>
<dbReference type="AlphaFoldDB" id="A0A2G5V728"/>
<dbReference type="Gene3D" id="3.30.710.10">
    <property type="entry name" value="Potassium Channel Kv1.1, Chain A"/>
    <property type="match status" value="1"/>
</dbReference>
<dbReference type="InterPro" id="IPR000210">
    <property type="entry name" value="BTB/POZ_dom"/>
</dbReference>
<dbReference type="PROSITE" id="PS50097">
    <property type="entry name" value="BTB"/>
    <property type="match status" value="1"/>
</dbReference>
<evidence type="ECO:0000313" key="2">
    <source>
        <dbReference type="EMBL" id="PIC47598.1"/>
    </source>
</evidence>
<accession>A0A2G5V728</accession>
<dbReference type="EMBL" id="PDUG01000002">
    <property type="protein sequence ID" value="PIC47598.1"/>
    <property type="molecule type" value="Genomic_DNA"/>
</dbReference>
<dbReference type="SMART" id="SM00225">
    <property type="entry name" value="BTB"/>
    <property type="match status" value="1"/>
</dbReference>
<dbReference type="CDD" id="cd01165">
    <property type="entry name" value="BTB_POZ"/>
    <property type="match status" value="1"/>
</dbReference>
<proteinExistence type="predicted"/>
<evidence type="ECO:0000313" key="3">
    <source>
        <dbReference type="Proteomes" id="UP000230233"/>
    </source>
</evidence>
<gene>
    <name evidence="2" type="primary">Cnig_chr_II.g6901</name>
    <name evidence="2" type="ORF">B9Z55_006901</name>
</gene>
<dbReference type="Pfam" id="PF00651">
    <property type="entry name" value="BTB"/>
    <property type="match status" value="1"/>
</dbReference>
<organism evidence="2 3">
    <name type="scientific">Caenorhabditis nigoni</name>
    <dbReference type="NCBI Taxonomy" id="1611254"/>
    <lineage>
        <taxon>Eukaryota</taxon>
        <taxon>Metazoa</taxon>
        <taxon>Ecdysozoa</taxon>
        <taxon>Nematoda</taxon>
        <taxon>Chromadorea</taxon>
        <taxon>Rhabditida</taxon>
        <taxon>Rhabditina</taxon>
        <taxon>Rhabditomorpha</taxon>
        <taxon>Rhabditoidea</taxon>
        <taxon>Rhabditidae</taxon>
        <taxon>Peloderinae</taxon>
        <taxon>Caenorhabditis</taxon>
    </lineage>
</organism>